<dbReference type="PIRSF" id="PIRSF004692">
    <property type="entry name" value="KdsD_KpsF"/>
    <property type="match status" value="1"/>
</dbReference>
<feature type="domain" description="SIS" evidence="4">
    <location>
        <begin position="35"/>
        <end position="177"/>
    </location>
</feature>
<accession>A0A382IHE9</accession>
<dbReference type="InterPro" id="IPR000644">
    <property type="entry name" value="CBS_dom"/>
</dbReference>
<evidence type="ECO:0000256" key="1">
    <source>
        <dbReference type="ARBA" id="ARBA00008165"/>
    </source>
</evidence>
<evidence type="ECO:0000259" key="4">
    <source>
        <dbReference type="PROSITE" id="PS51464"/>
    </source>
</evidence>
<comment type="similarity">
    <text evidence="1">Belongs to the SIS family. GutQ/KpsF subfamily.</text>
</comment>
<proteinExistence type="inferred from homology"/>
<feature type="non-terminal residue" evidence="5">
    <location>
        <position position="308"/>
    </location>
</feature>
<dbReference type="CDD" id="cd04604">
    <property type="entry name" value="CBS_pair_SIS_assoc"/>
    <property type="match status" value="1"/>
</dbReference>
<dbReference type="Gene3D" id="3.10.580.10">
    <property type="entry name" value="CBS-domain"/>
    <property type="match status" value="1"/>
</dbReference>
<name>A0A382IHE9_9ZZZZ</name>
<reference evidence="5" key="1">
    <citation type="submission" date="2018-05" db="EMBL/GenBank/DDBJ databases">
        <authorList>
            <person name="Lanie J.A."/>
            <person name="Ng W.-L."/>
            <person name="Kazmierczak K.M."/>
            <person name="Andrzejewski T.M."/>
            <person name="Davidsen T.M."/>
            <person name="Wayne K.J."/>
            <person name="Tettelin H."/>
            <person name="Glass J.I."/>
            <person name="Rusch D."/>
            <person name="Podicherti R."/>
            <person name="Tsui H.-C.T."/>
            <person name="Winkler M.E."/>
        </authorList>
    </citation>
    <scope>NUCLEOTIDE SEQUENCE</scope>
</reference>
<dbReference type="InterPro" id="IPR004800">
    <property type="entry name" value="KdsD/KpsF-type"/>
</dbReference>
<dbReference type="InterPro" id="IPR046342">
    <property type="entry name" value="CBS_dom_sf"/>
</dbReference>
<sequence length="308" mass="33541">MKKINYKRIAGKVIDLQIIALKKLKKSFNNSFNQTVDAIVKCQSKTILCGVGKSGLIASKIAATLSSVGSPAFALSASDCSHGDLGSISKKDILILISYSGETQELKNIIQYANRNRIKLIGIVSKKNSTLYKAADIKLHIPEVKESGLGVVPTSSTSIQLAMGDALAVVSLNKKKFSKYDFSKLHPSGNLGAQLKTVEDLMFTGNKIPFINENQKMKKALRIITNKKLGVLIARNKKNLTTGIITDGQVRRVGQKNKNLQYLKVKNVMTKNPIAIKKEILAVKALAIMNAKKITCLCVNSNKNKTIG</sequence>
<dbReference type="PANTHER" id="PTHR42745:SF1">
    <property type="entry name" value="ARABINOSE 5-PHOSPHATE ISOMERASE KDSD"/>
    <property type="match status" value="1"/>
</dbReference>
<dbReference type="InterPro" id="IPR001347">
    <property type="entry name" value="SIS_dom"/>
</dbReference>
<keyword evidence="2" id="KW-0677">Repeat</keyword>
<dbReference type="AlphaFoldDB" id="A0A382IHE9"/>
<dbReference type="Pfam" id="PF00571">
    <property type="entry name" value="CBS"/>
    <property type="match status" value="1"/>
</dbReference>
<dbReference type="GO" id="GO:0097367">
    <property type="term" value="F:carbohydrate derivative binding"/>
    <property type="evidence" value="ECO:0007669"/>
    <property type="project" value="InterPro"/>
</dbReference>
<dbReference type="GO" id="GO:0016853">
    <property type="term" value="F:isomerase activity"/>
    <property type="evidence" value="ECO:0007669"/>
    <property type="project" value="InterPro"/>
</dbReference>
<dbReference type="GO" id="GO:1901135">
    <property type="term" value="P:carbohydrate derivative metabolic process"/>
    <property type="evidence" value="ECO:0007669"/>
    <property type="project" value="InterPro"/>
</dbReference>
<dbReference type="Pfam" id="PF01380">
    <property type="entry name" value="SIS"/>
    <property type="match status" value="1"/>
</dbReference>
<dbReference type="InterPro" id="IPR050986">
    <property type="entry name" value="GutQ/KpsF_isomerases"/>
</dbReference>
<dbReference type="InterPro" id="IPR035474">
    <property type="entry name" value="SIS_Kpsf"/>
</dbReference>
<dbReference type="EMBL" id="UINC01067413">
    <property type="protein sequence ID" value="SVB99056.1"/>
    <property type="molecule type" value="Genomic_DNA"/>
</dbReference>
<dbReference type="Gene3D" id="3.40.50.10490">
    <property type="entry name" value="Glucose-6-phosphate isomerase like protein, domain 1"/>
    <property type="match status" value="1"/>
</dbReference>
<evidence type="ECO:0000313" key="5">
    <source>
        <dbReference type="EMBL" id="SVB99056.1"/>
    </source>
</evidence>
<dbReference type="NCBIfam" id="TIGR00393">
    <property type="entry name" value="kpsF"/>
    <property type="match status" value="1"/>
</dbReference>
<gene>
    <name evidence="5" type="ORF">METZ01_LOCUS251910</name>
</gene>
<dbReference type="InterPro" id="IPR046348">
    <property type="entry name" value="SIS_dom_sf"/>
</dbReference>
<organism evidence="5">
    <name type="scientific">marine metagenome</name>
    <dbReference type="NCBI Taxonomy" id="408172"/>
    <lineage>
        <taxon>unclassified sequences</taxon>
        <taxon>metagenomes</taxon>
        <taxon>ecological metagenomes</taxon>
    </lineage>
</organism>
<dbReference type="GO" id="GO:0005975">
    <property type="term" value="P:carbohydrate metabolic process"/>
    <property type="evidence" value="ECO:0007669"/>
    <property type="project" value="InterPro"/>
</dbReference>
<evidence type="ECO:0000256" key="3">
    <source>
        <dbReference type="ARBA" id="ARBA00023122"/>
    </source>
</evidence>
<dbReference type="SUPFAM" id="SSF53697">
    <property type="entry name" value="SIS domain"/>
    <property type="match status" value="1"/>
</dbReference>
<dbReference type="PANTHER" id="PTHR42745">
    <property type="match status" value="1"/>
</dbReference>
<keyword evidence="3" id="KW-0129">CBS domain</keyword>
<dbReference type="CDD" id="cd05014">
    <property type="entry name" value="SIS_Kpsf"/>
    <property type="match status" value="1"/>
</dbReference>
<dbReference type="PROSITE" id="PS51464">
    <property type="entry name" value="SIS"/>
    <property type="match status" value="1"/>
</dbReference>
<evidence type="ECO:0000256" key="2">
    <source>
        <dbReference type="ARBA" id="ARBA00022737"/>
    </source>
</evidence>
<protein>
    <recommendedName>
        <fullName evidence="4">SIS domain-containing protein</fullName>
    </recommendedName>
</protein>